<evidence type="ECO:0000313" key="2">
    <source>
        <dbReference type="EMBL" id="RJP62281.1"/>
    </source>
</evidence>
<dbReference type="EMBL" id="QZJZ01000003">
    <property type="protein sequence ID" value="RJP62281.1"/>
    <property type="molecule type" value="Genomic_DNA"/>
</dbReference>
<feature type="domain" description="pEK499-p136 HEPN" evidence="1">
    <location>
        <begin position="8"/>
        <end position="129"/>
    </location>
</feature>
<proteinExistence type="predicted"/>
<reference evidence="2 3" key="1">
    <citation type="journal article" date="2017" name="ISME J.">
        <title>Energy and carbon metabolisms in a deep terrestrial subsurface fluid microbial community.</title>
        <authorList>
            <person name="Momper L."/>
            <person name="Jungbluth S.P."/>
            <person name="Lee M.D."/>
            <person name="Amend J.P."/>
        </authorList>
    </citation>
    <scope>NUCLEOTIDE SEQUENCE [LARGE SCALE GENOMIC DNA]</scope>
    <source>
        <strain evidence="2">SURF_26</strain>
    </source>
</reference>
<evidence type="ECO:0000313" key="3">
    <source>
        <dbReference type="Proteomes" id="UP000266426"/>
    </source>
</evidence>
<sequence length="166" mass="19185">MTAHKSLADFVERTRENLAIICNRQNNPGDGKYEVTQLMNSLLGLFMFPQQYYSNKDIPSFAPPERSCLPEIKQTVEKGVTLKPARDMNSIGFHDLTKHLRNAIAHYKVRFIDDKEMIKGVEFSDDNKFKKGDKFDQWVMTFDSIDKLKKFVDHFSSQIGKFAEKG</sequence>
<accession>A0A3A4RAX3</accession>
<comment type="caution">
    <text evidence="2">The sequence shown here is derived from an EMBL/GenBank/DDBJ whole genome shotgun (WGS) entry which is preliminary data.</text>
</comment>
<name>A0A3A4RAX3_9BACT</name>
<organism evidence="2 3">
    <name type="scientific">Candidatus Auribacter fodinae</name>
    <dbReference type="NCBI Taxonomy" id="2093366"/>
    <lineage>
        <taxon>Bacteria</taxon>
        <taxon>Pseudomonadati</taxon>
        <taxon>Candidatus Auribacterota</taxon>
        <taxon>Candidatus Auribacteria</taxon>
        <taxon>Candidatus Auribacterales</taxon>
        <taxon>Candidatus Auribacteraceae</taxon>
        <taxon>Candidatus Auribacter</taxon>
    </lineage>
</organism>
<dbReference type="Pfam" id="PF18736">
    <property type="entry name" value="pEK499_p136"/>
    <property type="match status" value="1"/>
</dbReference>
<dbReference type="InterPro" id="IPR041318">
    <property type="entry name" value="pEK499_p136"/>
</dbReference>
<dbReference type="AlphaFoldDB" id="A0A3A4RAX3"/>
<protein>
    <recommendedName>
        <fullName evidence="1">pEK499-p136 HEPN domain-containing protein</fullName>
    </recommendedName>
</protein>
<gene>
    <name evidence="2" type="ORF">C4541_00190</name>
</gene>
<dbReference type="Proteomes" id="UP000266426">
    <property type="component" value="Unassembled WGS sequence"/>
</dbReference>
<evidence type="ECO:0000259" key="1">
    <source>
        <dbReference type="Pfam" id="PF18736"/>
    </source>
</evidence>